<dbReference type="AlphaFoldDB" id="I0HG54"/>
<dbReference type="RefSeq" id="WP_014446876.1">
    <property type="nucleotide sequence ID" value="NC_017093.1"/>
</dbReference>
<dbReference type="eggNOG" id="COG3485">
    <property type="taxonomic scope" value="Bacteria"/>
</dbReference>
<dbReference type="KEGG" id="ams:AMIS_67710"/>
<dbReference type="Proteomes" id="UP000007882">
    <property type="component" value="Chromosome"/>
</dbReference>
<dbReference type="OrthoDB" id="9800887at2"/>
<dbReference type="HOGENOM" id="CLU_1944101_0_0_11"/>
<name>I0HG54_ACTM4</name>
<evidence type="ECO:0008006" key="3">
    <source>
        <dbReference type="Google" id="ProtNLM"/>
    </source>
</evidence>
<evidence type="ECO:0000313" key="2">
    <source>
        <dbReference type="Proteomes" id="UP000007882"/>
    </source>
</evidence>
<dbReference type="Gene3D" id="2.60.130.10">
    <property type="entry name" value="Aromatic compound dioxygenase"/>
    <property type="match status" value="2"/>
</dbReference>
<protein>
    <recommendedName>
        <fullName evidence="3">Intradiol ring-cleavage dioxygenases domain-containing protein</fullName>
    </recommendedName>
</protein>
<proteinExistence type="predicted"/>
<dbReference type="EMBL" id="AP012319">
    <property type="protein sequence ID" value="BAL91991.1"/>
    <property type="molecule type" value="Genomic_DNA"/>
</dbReference>
<dbReference type="STRING" id="512565.AMIS_67710"/>
<dbReference type="GO" id="GO:0016702">
    <property type="term" value="F:oxidoreductase activity, acting on single donors with incorporation of molecular oxygen, incorporation of two atoms of oxygen"/>
    <property type="evidence" value="ECO:0007669"/>
    <property type="project" value="InterPro"/>
</dbReference>
<dbReference type="GO" id="GO:0005506">
    <property type="term" value="F:iron ion binding"/>
    <property type="evidence" value="ECO:0007669"/>
    <property type="project" value="InterPro"/>
</dbReference>
<dbReference type="SUPFAM" id="SSF49482">
    <property type="entry name" value="Aromatic compound dioxygenase"/>
    <property type="match status" value="1"/>
</dbReference>
<dbReference type="PATRIC" id="fig|512565.3.peg.6770"/>
<organism evidence="1 2">
    <name type="scientific">Actinoplanes missouriensis (strain ATCC 14538 / DSM 43046 / CBS 188.64 / JCM 3121 / NBRC 102363 / NCIMB 12654 / NRRL B-3342 / UNCC 431)</name>
    <dbReference type="NCBI Taxonomy" id="512565"/>
    <lineage>
        <taxon>Bacteria</taxon>
        <taxon>Bacillati</taxon>
        <taxon>Actinomycetota</taxon>
        <taxon>Actinomycetes</taxon>
        <taxon>Micromonosporales</taxon>
        <taxon>Micromonosporaceae</taxon>
        <taxon>Actinoplanes</taxon>
    </lineage>
</organism>
<gene>
    <name evidence="1" type="ordered locus">AMIS_67710</name>
</gene>
<sequence>MNRENVPLTVKLRLMSANSGRPVPGYRVNLWHCDRASGGEQTSDTSGWVAFPSAFPGESAGHWPHMHFEVYRDSRAVHAAQLVLPGDGRHAAPMSLAADTCFAGGWPLEIPSMTGDPNRGLVATRTVDL</sequence>
<evidence type="ECO:0000313" key="1">
    <source>
        <dbReference type="EMBL" id="BAL91991.1"/>
    </source>
</evidence>
<dbReference type="InterPro" id="IPR015889">
    <property type="entry name" value="Intradiol_dOase_core"/>
</dbReference>
<keyword evidence="2" id="KW-1185">Reference proteome</keyword>
<reference evidence="1 2" key="1">
    <citation type="submission" date="2012-02" db="EMBL/GenBank/DDBJ databases">
        <title>Complete genome sequence of Actinoplanes missouriensis 431 (= NBRC 102363).</title>
        <authorList>
            <person name="Ohnishi Y."/>
            <person name="Ishikawa J."/>
            <person name="Sekine M."/>
            <person name="Hosoyama A."/>
            <person name="Harada T."/>
            <person name="Narita H."/>
            <person name="Hata T."/>
            <person name="Konno Y."/>
            <person name="Tutikane K."/>
            <person name="Fujita N."/>
            <person name="Horinouchi S."/>
            <person name="Hayakawa M."/>
        </authorList>
    </citation>
    <scope>NUCLEOTIDE SEQUENCE [LARGE SCALE GENOMIC DNA]</scope>
    <source>
        <strain evidence="2">ATCC 14538 / DSM 43046 / CBS 188.64 / JCM 3121 / NBRC 102363 / NCIMB 12654 / NRRL B-3342 / UNCC 431</strain>
    </source>
</reference>
<accession>I0HG54</accession>